<dbReference type="AlphaFoldDB" id="A0A183DFS4"/>
<dbReference type="OrthoDB" id="6614653at2759"/>
<proteinExistence type="predicted"/>
<evidence type="ECO:0000313" key="2">
    <source>
        <dbReference type="EMBL" id="VDK58791.1"/>
    </source>
</evidence>
<feature type="signal peptide" evidence="1">
    <location>
        <begin position="1"/>
        <end position="24"/>
    </location>
</feature>
<dbReference type="Proteomes" id="UP000271098">
    <property type="component" value="Unassembled WGS sequence"/>
</dbReference>
<protein>
    <submittedName>
        <fullName evidence="4">NR LBD domain-containing protein</fullName>
    </submittedName>
</protein>
<organism evidence="4">
    <name type="scientific">Gongylonema pulchrum</name>
    <dbReference type="NCBI Taxonomy" id="637853"/>
    <lineage>
        <taxon>Eukaryota</taxon>
        <taxon>Metazoa</taxon>
        <taxon>Ecdysozoa</taxon>
        <taxon>Nematoda</taxon>
        <taxon>Chromadorea</taxon>
        <taxon>Rhabditida</taxon>
        <taxon>Spirurina</taxon>
        <taxon>Spiruromorpha</taxon>
        <taxon>Spiruroidea</taxon>
        <taxon>Gongylonematidae</taxon>
        <taxon>Gongylonema</taxon>
    </lineage>
</organism>
<keyword evidence="3" id="KW-1185">Reference proteome</keyword>
<gene>
    <name evidence="2" type="ORF">GPUH_LOCUS7565</name>
</gene>
<dbReference type="WBParaSite" id="GPUH_0000757401-mRNA-1">
    <property type="protein sequence ID" value="GPUH_0000757401-mRNA-1"/>
    <property type="gene ID" value="GPUH_0000757401"/>
</dbReference>
<accession>A0A183DFS4</accession>
<keyword evidence="1" id="KW-0732">Signal</keyword>
<dbReference type="EMBL" id="UYRT01019841">
    <property type="protein sequence ID" value="VDK58791.1"/>
    <property type="molecule type" value="Genomic_DNA"/>
</dbReference>
<reference evidence="4" key="1">
    <citation type="submission" date="2016-06" db="UniProtKB">
        <authorList>
            <consortium name="WormBaseParasite"/>
        </authorList>
    </citation>
    <scope>IDENTIFICATION</scope>
</reference>
<evidence type="ECO:0000256" key="1">
    <source>
        <dbReference type="SAM" id="SignalP"/>
    </source>
</evidence>
<feature type="chain" id="PRO_5043138695" evidence="1">
    <location>
        <begin position="25"/>
        <end position="174"/>
    </location>
</feature>
<name>A0A183DFS4_9BILA</name>
<sequence length="174" mass="19774">MTIKQHPMRGILLSVFLFKTGIKAAVTTILVHTAGKAPIDSIHWAYVCILSNAEMITLSGSKRAGHCTSFTELYERLYPLVKRCPDLLIGNEQRNNIDRYSHTLRINCQMLATLCEFSKLERSALENTYDSVWNVLVRSRHKAVLDSCAICFGKMTAYCVTNDFSDLVYLYLEK</sequence>
<evidence type="ECO:0000313" key="4">
    <source>
        <dbReference type="WBParaSite" id="GPUH_0000757401-mRNA-1"/>
    </source>
</evidence>
<reference evidence="2 3" key="2">
    <citation type="submission" date="2018-11" db="EMBL/GenBank/DDBJ databases">
        <authorList>
            <consortium name="Pathogen Informatics"/>
        </authorList>
    </citation>
    <scope>NUCLEOTIDE SEQUENCE [LARGE SCALE GENOMIC DNA]</scope>
</reference>
<evidence type="ECO:0000313" key="3">
    <source>
        <dbReference type="Proteomes" id="UP000271098"/>
    </source>
</evidence>